<dbReference type="GO" id="GO:0005975">
    <property type="term" value="P:carbohydrate metabolic process"/>
    <property type="evidence" value="ECO:0007669"/>
    <property type="project" value="InterPro"/>
</dbReference>
<accession>X1KIH7</accession>
<feature type="non-terminal residue" evidence="1">
    <location>
        <position position="128"/>
    </location>
</feature>
<organism evidence="1">
    <name type="scientific">marine sediment metagenome</name>
    <dbReference type="NCBI Taxonomy" id="412755"/>
    <lineage>
        <taxon>unclassified sequences</taxon>
        <taxon>metagenomes</taxon>
        <taxon>ecological metagenomes</taxon>
    </lineage>
</organism>
<name>X1KIH7_9ZZZZ</name>
<gene>
    <name evidence="1" type="ORF">S06H3_19489</name>
</gene>
<dbReference type="InterPro" id="IPR008928">
    <property type="entry name" value="6-hairpin_glycosidase_sf"/>
</dbReference>
<protein>
    <submittedName>
        <fullName evidence="1">Uncharacterized protein</fullName>
    </submittedName>
</protein>
<sequence>MFEDKLLDRVPFSIAKNGGIKISHKNVCVRDAAFICYYLIKNDQQDKAVFFIDKLSKEIGAGKHQYHDMVFWLWVLGEYINYAKDHARLERLLDTVDACIDYIYQQWKKPRSNWLGIFDEGIYISNIA</sequence>
<evidence type="ECO:0000313" key="1">
    <source>
        <dbReference type="EMBL" id="GAI06463.1"/>
    </source>
</evidence>
<dbReference type="EMBL" id="BARV01009985">
    <property type="protein sequence ID" value="GAI06463.1"/>
    <property type="molecule type" value="Genomic_DNA"/>
</dbReference>
<proteinExistence type="predicted"/>
<dbReference type="SUPFAM" id="SSF48208">
    <property type="entry name" value="Six-hairpin glycosidases"/>
    <property type="match status" value="1"/>
</dbReference>
<reference evidence="1" key="1">
    <citation type="journal article" date="2014" name="Front. Microbiol.">
        <title>High frequency of phylogenetically diverse reductive dehalogenase-homologous genes in deep subseafloor sedimentary metagenomes.</title>
        <authorList>
            <person name="Kawai M."/>
            <person name="Futagami T."/>
            <person name="Toyoda A."/>
            <person name="Takaki Y."/>
            <person name="Nishi S."/>
            <person name="Hori S."/>
            <person name="Arai W."/>
            <person name="Tsubouchi T."/>
            <person name="Morono Y."/>
            <person name="Uchiyama I."/>
            <person name="Ito T."/>
            <person name="Fujiyama A."/>
            <person name="Inagaki F."/>
            <person name="Takami H."/>
        </authorList>
    </citation>
    <scope>NUCLEOTIDE SEQUENCE</scope>
    <source>
        <strain evidence="1">Expedition CK06-06</strain>
    </source>
</reference>
<comment type="caution">
    <text evidence="1">The sequence shown here is derived from an EMBL/GenBank/DDBJ whole genome shotgun (WGS) entry which is preliminary data.</text>
</comment>
<dbReference type="AlphaFoldDB" id="X1KIH7"/>